<proteinExistence type="predicted"/>
<gene>
    <name evidence="1" type="ORF">KIN20_020570</name>
</gene>
<evidence type="ECO:0000313" key="2">
    <source>
        <dbReference type="Proteomes" id="UP001196413"/>
    </source>
</evidence>
<name>A0AAD5MMM9_PARTN</name>
<organism evidence="1 2">
    <name type="scientific">Parelaphostrongylus tenuis</name>
    <name type="common">Meningeal worm</name>
    <dbReference type="NCBI Taxonomy" id="148309"/>
    <lineage>
        <taxon>Eukaryota</taxon>
        <taxon>Metazoa</taxon>
        <taxon>Ecdysozoa</taxon>
        <taxon>Nematoda</taxon>
        <taxon>Chromadorea</taxon>
        <taxon>Rhabditida</taxon>
        <taxon>Rhabditina</taxon>
        <taxon>Rhabditomorpha</taxon>
        <taxon>Strongyloidea</taxon>
        <taxon>Metastrongylidae</taxon>
        <taxon>Parelaphostrongylus</taxon>
    </lineage>
</organism>
<protein>
    <submittedName>
        <fullName evidence="1">Uncharacterized protein</fullName>
    </submittedName>
</protein>
<keyword evidence="2" id="KW-1185">Reference proteome</keyword>
<dbReference type="EMBL" id="JAHQIW010004172">
    <property type="protein sequence ID" value="KAJ1361350.1"/>
    <property type="molecule type" value="Genomic_DNA"/>
</dbReference>
<evidence type="ECO:0000313" key="1">
    <source>
        <dbReference type="EMBL" id="KAJ1361350.1"/>
    </source>
</evidence>
<sequence length="82" mass="8921">MQEVSTEKSLYDTQASSGAAAVSMCMLQIPGISIRTQFQFVARSIFVKHEADESVTVAARLVLVEALESVAHRPIGSNVWPE</sequence>
<reference evidence="1" key="1">
    <citation type="submission" date="2021-06" db="EMBL/GenBank/DDBJ databases">
        <title>Parelaphostrongylus tenuis whole genome reference sequence.</title>
        <authorList>
            <person name="Garwood T.J."/>
            <person name="Larsen P.A."/>
            <person name="Fountain-Jones N.M."/>
            <person name="Garbe J.R."/>
            <person name="Macchietto M.G."/>
            <person name="Kania S.A."/>
            <person name="Gerhold R.W."/>
            <person name="Richards J.E."/>
            <person name="Wolf T.M."/>
        </authorList>
    </citation>
    <scope>NUCLEOTIDE SEQUENCE</scope>
    <source>
        <strain evidence="1">MNPRO001-30</strain>
        <tissue evidence="1">Meninges</tissue>
    </source>
</reference>
<accession>A0AAD5MMM9</accession>
<dbReference type="AlphaFoldDB" id="A0AAD5MMM9"/>
<comment type="caution">
    <text evidence="1">The sequence shown here is derived from an EMBL/GenBank/DDBJ whole genome shotgun (WGS) entry which is preliminary data.</text>
</comment>
<dbReference type="Proteomes" id="UP001196413">
    <property type="component" value="Unassembled WGS sequence"/>
</dbReference>